<reference evidence="2" key="1">
    <citation type="submission" date="2025-08" db="UniProtKB">
        <authorList>
            <consortium name="RefSeq"/>
        </authorList>
    </citation>
    <scope>IDENTIFICATION</scope>
</reference>
<evidence type="ECO:0000313" key="1">
    <source>
        <dbReference type="Proteomes" id="UP000694863"/>
    </source>
</evidence>
<gene>
    <name evidence="2" type="primary">FAM227A</name>
</gene>
<dbReference type="RefSeq" id="XP_045146817.1">
    <property type="nucleotide sequence ID" value="XM_045290882.1"/>
</dbReference>
<accession>A0AC55D521</accession>
<evidence type="ECO:0000313" key="2">
    <source>
        <dbReference type="RefSeq" id="XP_045146817.1"/>
    </source>
</evidence>
<dbReference type="Proteomes" id="UP000694863">
    <property type="component" value="Unplaced"/>
</dbReference>
<keyword evidence="1" id="KW-1185">Reference proteome</keyword>
<protein>
    <submittedName>
        <fullName evidence="2">Protein FAM227A</fullName>
    </submittedName>
</protein>
<sequence length="896" mass="101749">MYTAVPYQLSSSQVHREKSASRFTFEEKASWVDALGKLRNVPSTLLGERPGLPPPFPLSGLADPQRRAETYLARSQKPRSQPCGDLPQGHSPGPRSPLRPAVPRLRRCRPPAARMRSIAPRCPTADRGGSRCGGVPPTRAHAGPRELSQAPLGTLNGAPPRNAFASHLRAPRCQWALGPLFVHPTNPLVSSRSAAGGPSPWPFTVHGGQTAENPSIDSQLLEATSVFDPCRNGVPHTVVQGVPSSAHLVHEDVASGLTPWTADHKLTRSWTVAGFRRMDAINIAAFPMIPLEEDLAVSEDVLKAMKNAIRKDLEDNPPTCIIGSMDQVNQRITEVELTSNPVASLPAIERFEVEKKALREKNRGVLGDRDKDLKPQATPCGEEHKNAKSSMLKRKTANKNLLVELYQYPDFNPSGPNELPNGVDFCDMVGNVIRSEKNPSSGKFFCEKKKVQKFLSSPCQRAILLDSFWWIFHERYQPNKDLQRKLFDRISRNYAHLLFLEPRSYYEEALLKRFPNLLSKGVYTCFCTCFPQSWFNTHEFKTAVCNTISLWLSGIYPCPQSYNAWDSSELDPERFRREELMLQRKKLIKGRAFSGHTHKRFFSQKSGSSKKFNHSVATRSAPVLRTPRRCEQQAPSMAKGQDIVYFFFYSSHSLTNRLTDFCFSPLEFNMSAMAISSKKDPRQPEGSTAIPNTLKEQPYEALMMKRVTSQSKGVRPHEILLHKQSHPACKSPEVVENYFNIYGKSPLIVYFLHNYAILQHHGKDVLVVRREKTRSIPDLTPTYADVIAQARKNIKKRKDNLARLNWLHWNEWNFFDELLKEQQSHYLREVEKINQKAAEQKKINHRCVPPSTFTDEYVDWKVKGSHCRARMSVKVQKEWRRNQPRLSSPFPQPLKP</sequence>
<name>A0AC55D521_ECHTE</name>
<proteinExistence type="predicted"/>
<organism evidence="1 2">
    <name type="scientific">Echinops telfairi</name>
    <name type="common">Lesser hedgehog tenrec</name>
    <dbReference type="NCBI Taxonomy" id="9371"/>
    <lineage>
        <taxon>Eukaryota</taxon>
        <taxon>Metazoa</taxon>
        <taxon>Chordata</taxon>
        <taxon>Craniata</taxon>
        <taxon>Vertebrata</taxon>
        <taxon>Euteleostomi</taxon>
        <taxon>Mammalia</taxon>
        <taxon>Eutheria</taxon>
        <taxon>Afrotheria</taxon>
        <taxon>Tenrecidae</taxon>
        <taxon>Tenrecinae</taxon>
        <taxon>Echinops</taxon>
    </lineage>
</organism>